<dbReference type="AlphaFoldDB" id="A0A9D9H8L9"/>
<reference evidence="2" key="1">
    <citation type="submission" date="2020-10" db="EMBL/GenBank/DDBJ databases">
        <authorList>
            <person name="Gilroy R."/>
        </authorList>
    </citation>
    <scope>NUCLEOTIDE SEQUENCE</scope>
    <source>
        <strain evidence="2">11167</strain>
    </source>
</reference>
<sequence length="279" mass="31182">MLVLTSLENTPLPQLHTVFCEAFGDYSVQIDMPLERFQSNMKRNGYDPSVSVGAYVDGRLVGFIMSGHRIWEGCDTAYDMGTGVIPTFRGQGIAKDMVGQLKTLLADNGLSRYILEVITTNTKALSLYEKSGFRKRRDFSCLRVDKSALDTEVSYRHGHPSSIDFTRMEDFWDESPSWQNSSDSVRAVSDSLRISTVALDGRIVGYGLVNPANGDIPQLAVDKAYRRRGIGRSLISDLASMSSSKQLRLINVADEAIQSFLLHLGFEVYVRQFEMELVI</sequence>
<dbReference type="Gene3D" id="3.40.630.30">
    <property type="match status" value="2"/>
</dbReference>
<gene>
    <name evidence="2" type="ORF">IAC42_00510</name>
</gene>
<dbReference type="EMBL" id="JADIMU010000004">
    <property type="protein sequence ID" value="MBO8442231.1"/>
    <property type="molecule type" value="Genomic_DNA"/>
</dbReference>
<dbReference type="InterPro" id="IPR000182">
    <property type="entry name" value="GNAT_dom"/>
</dbReference>
<dbReference type="PROSITE" id="PS51186">
    <property type="entry name" value="GNAT"/>
    <property type="match status" value="2"/>
</dbReference>
<dbReference type="InterPro" id="IPR016181">
    <property type="entry name" value="Acyl_CoA_acyltransferase"/>
</dbReference>
<evidence type="ECO:0000259" key="1">
    <source>
        <dbReference type="PROSITE" id="PS51186"/>
    </source>
</evidence>
<name>A0A9D9H8L9_9SPIR</name>
<feature type="domain" description="N-acetyltransferase" evidence="1">
    <location>
        <begin position="2"/>
        <end position="156"/>
    </location>
</feature>
<evidence type="ECO:0000313" key="3">
    <source>
        <dbReference type="Proteomes" id="UP000823633"/>
    </source>
</evidence>
<evidence type="ECO:0000313" key="2">
    <source>
        <dbReference type="EMBL" id="MBO8442231.1"/>
    </source>
</evidence>
<dbReference type="GO" id="GO:0016747">
    <property type="term" value="F:acyltransferase activity, transferring groups other than amino-acyl groups"/>
    <property type="evidence" value="ECO:0007669"/>
    <property type="project" value="InterPro"/>
</dbReference>
<organism evidence="2 3">
    <name type="scientific">Candidatus Aphodenecus pullistercoris</name>
    <dbReference type="NCBI Taxonomy" id="2840669"/>
    <lineage>
        <taxon>Bacteria</taxon>
        <taxon>Pseudomonadati</taxon>
        <taxon>Spirochaetota</taxon>
        <taxon>Spirochaetia</taxon>
        <taxon>Spirochaetales</taxon>
        <taxon>Candidatus Aphodenecus</taxon>
    </lineage>
</organism>
<dbReference type="Pfam" id="PF13508">
    <property type="entry name" value="Acetyltransf_7"/>
    <property type="match status" value="1"/>
</dbReference>
<proteinExistence type="predicted"/>
<dbReference type="Pfam" id="PF00583">
    <property type="entry name" value="Acetyltransf_1"/>
    <property type="match status" value="1"/>
</dbReference>
<dbReference type="Proteomes" id="UP000823633">
    <property type="component" value="Unassembled WGS sequence"/>
</dbReference>
<dbReference type="InterPro" id="IPR050276">
    <property type="entry name" value="MshD_Acetyltransferase"/>
</dbReference>
<feature type="domain" description="N-acetyltransferase" evidence="1">
    <location>
        <begin position="153"/>
        <end position="279"/>
    </location>
</feature>
<protein>
    <submittedName>
        <fullName evidence="2">GNAT family N-acetyltransferase</fullName>
    </submittedName>
</protein>
<accession>A0A9D9H8L9</accession>
<reference evidence="2" key="2">
    <citation type="journal article" date="2021" name="PeerJ">
        <title>Extensive microbial diversity within the chicken gut microbiome revealed by metagenomics and culture.</title>
        <authorList>
            <person name="Gilroy R."/>
            <person name="Ravi A."/>
            <person name="Getino M."/>
            <person name="Pursley I."/>
            <person name="Horton D.L."/>
            <person name="Alikhan N.F."/>
            <person name="Baker D."/>
            <person name="Gharbi K."/>
            <person name="Hall N."/>
            <person name="Watson M."/>
            <person name="Adriaenssens E.M."/>
            <person name="Foster-Nyarko E."/>
            <person name="Jarju S."/>
            <person name="Secka A."/>
            <person name="Antonio M."/>
            <person name="Oren A."/>
            <person name="Chaudhuri R.R."/>
            <person name="La Ragione R."/>
            <person name="Hildebrand F."/>
            <person name="Pallen M.J."/>
        </authorList>
    </citation>
    <scope>NUCLEOTIDE SEQUENCE</scope>
    <source>
        <strain evidence="2">11167</strain>
    </source>
</reference>
<comment type="caution">
    <text evidence="2">The sequence shown here is derived from an EMBL/GenBank/DDBJ whole genome shotgun (WGS) entry which is preliminary data.</text>
</comment>
<dbReference type="CDD" id="cd04301">
    <property type="entry name" value="NAT_SF"/>
    <property type="match status" value="2"/>
</dbReference>
<dbReference type="PANTHER" id="PTHR43617">
    <property type="entry name" value="L-AMINO ACID N-ACETYLTRANSFERASE"/>
    <property type="match status" value="1"/>
</dbReference>
<dbReference type="SUPFAM" id="SSF55729">
    <property type="entry name" value="Acyl-CoA N-acyltransferases (Nat)"/>
    <property type="match status" value="2"/>
</dbReference>